<name>A0A5D0HRQ8_9FLAO</name>
<dbReference type="EMBL" id="VSDQ01000679">
    <property type="protein sequence ID" value="TYA74053.1"/>
    <property type="molecule type" value="Genomic_DNA"/>
</dbReference>
<gene>
    <name evidence="5" type="ORF">FUA24_11950</name>
</gene>
<reference evidence="5 6" key="1">
    <citation type="submission" date="2019-08" db="EMBL/GenBank/DDBJ databases">
        <title>Seonamhaeicola sediminis sp. nov., isolated from marine sediment.</title>
        <authorList>
            <person name="Cao W.R."/>
        </authorList>
    </citation>
    <scope>NUCLEOTIDE SEQUENCE [LARGE SCALE GENOMIC DNA]</scope>
    <source>
        <strain evidence="5 6">B011</strain>
    </source>
</reference>
<proteinExistence type="inferred from homology"/>
<sequence length="184" mass="21285">MNTEDYILVRINTITFEDFFNLIKLNESYIEKGFAGTVRRCATKEGAKELFDEWISEENKGNTYSFFIKYVETNNLVGLVNIQNVNNEVKKCELGYFISQQATGKGIVTGLTKQVVTFCFESLQMNKVLLRISPENIGSQKVALKLKFKQEGILREEYLGYNNKYEDLVYFGMLKSEYLNLQND</sequence>
<keyword evidence="6" id="KW-1185">Reference proteome</keyword>
<dbReference type="PANTHER" id="PTHR43792:SF8">
    <property type="entry name" value="[RIBOSOMAL PROTEIN US5]-ALANINE N-ACETYLTRANSFERASE"/>
    <property type="match status" value="1"/>
</dbReference>
<accession>A0A5D0HRQ8</accession>
<evidence type="ECO:0000256" key="3">
    <source>
        <dbReference type="ARBA" id="ARBA00038502"/>
    </source>
</evidence>
<dbReference type="PANTHER" id="PTHR43792">
    <property type="entry name" value="GNAT FAMILY, PUTATIVE (AFU_ORTHOLOGUE AFUA_3G00765)-RELATED-RELATED"/>
    <property type="match status" value="1"/>
</dbReference>
<feature type="domain" description="N-acetyltransferase" evidence="4">
    <location>
        <begin position="9"/>
        <end position="167"/>
    </location>
</feature>
<evidence type="ECO:0000313" key="5">
    <source>
        <dbReference type="EMBL" id="TYA74053.1"/>
    </source>
</evidence>
<dbReference type="AlphaFoldDB" id="A0A5D0HRQ8"/>
<comment type="caution">
    <text evidence="5">The sequence shown here is derived from an EMBL/GenBank/DDBJ whole genome shotgun (WGS) entry which is preliminary data.</text>
</comment>
<organism evidence="5 6">
    <name type="scientific">Seonamhaeicola marinus</name>
    <dbReference type="NCBI Taxonomy" id="1912246"/>
    <lineage>
        <taxon>Bacteria</taxon>
        <taxon>Pseudomonadati</taxon>
        <taxon>Bacteroidota</taxon>
        <taxon>Flavobacteriia</taxon>
        <taxon>Flavobacteriales</taxon>
        <taxon>Flavobacteriaceae</taxon>
    </lineage>
</organism>
<evidence type="ECO:0000313" key="6">
    <source>
        <dbReference type="Proteomes" id="UP000323930"/>
    </source>
</evidence>
<dbReference type="InterPro" id="IPR016181">
    <property type="entry name" value="Acyl_CoA_acyltransferase"/>
</dbReference>
<dbReference type="Gene3D" id="3.40.630.30">
    <property type="match status" value="1"/>
</dbReference>
<protein>
    <submittedName>
        <fullName evidence="5">GNAT family N-acetyltransferase</fullName>
    </submittedName>
</protein>
<dbReference type="SUPFAM" id="SSF55729">
    <property type="entry name" value="Acyl-CoA N-acyltransferases (Nat)"/>
    <property type="match status" value="1"/>
</dbReference>
<dbReference type="OrthoDB" id="883856at2"/>
<dbReference type="Proteomes" id="UP000323930">
    <property type="component" value="Unassembled WGS sequence"/>
</dbReference>
<keyword evidence="2" id="KW-0012">Acyltransferase</keyword>
<dbReference type="Pfam" id="PF13302">
    <property type="entry name" value="Acetyltransf_3"/>
    <property type="match status" value="1"/>
</dbReference>
<evidence type="ECO:0000256" key="1">
    <source>
        <dbReference type="ARBA" id="ARBA00022679"/>
    </source>
</evidence>
<dbReference type="RefSeq" id="WP_148542574.1">
    <property type="nucleotide sequence ID" value="NZ_VSDQ01000679.1"/>
</dbReference>
<evidence type="ECO:0000256" key="2">
    <source>
        <dbReference type="ARBA" id="ARBA00023315"/>
    </source>
</evidence>
<evidence type="ECO:0000259" key="4">
    <source>
        <dbReference type="PROSITE" id="PS51186"/>
    </source>
</evidence>
<dbReference type="PROSITE" id="PS51186">
    <property type="entry name" value="GNAT"/>
    <property type="match status" value="1"/>
</dbReference>
<keyword evidence="1 5" id="KW-0808">Transferase</keyword>
<dbReference type="InterPro" id="IPR000182">
    <property type="entry name" value="GNAT_dom"/>
</dbReference>
<comment type="similarity">
    <text evidence="3">Belongs to the acetyltransferase family. RimJ subfamily.</text>
</comment>
<dbReference type="GO" id="GO:0016747">
    <property type="term" value="F:acyltransferase activity, transferring groups other than amino-acyl groups"/>
    <property type="evidence" value="ECO:0007669"/>
    <property type="project" value="InterPro"/>
</dbReference>
<dbReference type="InterPro" id="IPR051531">
    <property type="entry name" value="N-acetyltransferase"/>
</dbReference>